<dbReference type="RefSeq" id="WP_347608512.1">
    <property type="nucleotide sequence ID" value="NZ_JBDPZC010000003.1"/>
</dbReference>
<feature type="transmembrane region" description="Helical" evidence="9">
    <location>
        <begin position="269"/>
        <end position="292"/>
    </location>
</feature>
<keyword evidence="4" id="KW-0547">Nucleotide-binding</keyword>
<dbReference type="Gene3D" id="3.40.50.300">
    <property type="entry name" value="P-loop containing nucleotide triphosphate hydrolases"/>
    <property type="match status" value="1"/>
</dbReference>
<evidence type="ECO:0000256" key="5">
    <source>
        <dbReference type="ARBA" id="ARBA00022840"/>
    </source>
</evidence>
<dbReference type="InterPro" id="IPR011527">
    <property type="entry name" value="ABC1_TM_dom"/>
</dbReference>
<feature type="transmembrane region" description="Helical" evidence="9">
    <location>
        <begin position="162"/>
        <end position="183"/>
    </location>
</feature>
<evidence type="ECO:0000256" key="4">
    <source>
        <dbReference type="ARBA" id="ARBA00022741"/>
    </source>
</evidence>
<feature type="region of interest" description="Disordered" evidence="8">
    <location>
        <begin position="574"/>
        <end position="606"/>
    </location>
</feature>
<keyword evidence="6 9" id="KW-1133">Transmembrane helix</keyword>
<evidence type="ECO:0000256" key="2">
    <source>
        <dbReference type="ARBA" id="ARBA00022475"/>
    </source>
</evidence>
<keyword evidence="7 9" id="KW-0472">Membrane</keyword>
<dbReference type="SUPFAM" id="SSF52540">
    <property type="entry name" value="P-loop containing nucleoside triphosphate hydrolases"/>
    <property type="match status" value="1"/>
</dbReference>
<dbReference type="SMART" id="SM00382">
    <property type="entry name" value="AAA"/>
    <property type="match status" value="1"/>
</dbReference>
<evidence type="ECO:0000256" key="8">
    <source>
        <dbReference type="SAM" id="MobiDB-lite"/>
    </source>
</evidence>
<gene>
    <name evidence="12" type="ORF">ABDJ40_07905</name>
</gene>
<comment type="subcellular location">
    <subcellularLocation>
        <location evidence="1">Cell membrane</location>
        <topology evidence="1">Multi-pass membrane protein</topology>
    </subcellularLocation>
</comment>
<keyword evidence="2" id="KW-1003">Cell membrane</keyword>
<comment type="caution">
    <text evidence="12">The sequence shown here is derived from an EMBL/GenBank/DDBJ whole genome shotgun (WGS) entry which is preliminary data.</text>
</comment>
<feature type="transmembrane region" description="Helical" evidence="9">
    <location>
        <begin position="51"/>
        <end position="72"/>
    </location>
</feature>
<evidence type="ECO:0000256" key="7">
    <source>
        <dbReference type="ARBA" id="ARBA00023136"/>
    </source>
</evidence>
<evidence type="ECO:0000256" key="1">
    <source>
        <dbReference type="ARBA" id="ARBA00004651"/>
    </source>
</evidence>
<feature type="domain" description="ABC transmembrane type-1" evidence="11">
    <location>
        <begin position="53"/>
        <end position="330"/>
    </location>
</feature>
<dbReference type="InterPro" id="IPR039421">
    <property type="entry name" value="Type_1_exporter"/>
</dbReference>
<evidence type="ECO:0000256" key="9">
    <source>
        <dbReference type="SAM" id="Phobius"/>
    </source>
</evidence>
<dbReference type="PROSITE" id="PS50893">
    <property type="entry name" value="ABC_TRANSPORTER_2"/>
    <property type="match status" value="1"/>
</dbReference>
<dbReference type="InterPro" id="IPR003439">
    <property type="entry name" value="ABC_transporter-like_ATP-bd"/>
</dbReference>
<dbReference type="InterPro" id="IPR027417">
    <property type="entry name" value="P-loop_NTPase"/>
</dbReference>
<dbReference type="SUPFAM" id="SSF90123">
    <property type="entry name" value="ABC transporter transmembrane region"/>
    <property type="match status" value="1"/>
</dbReference>
<evidence type="ECO:0000259" key="10">
    <source>
        <dbReference type="PROSITE" id="PS50893"/>
    </source>
</evidence>
<feature type="transmembrane region" description="Helical" evidence="9">
    <location>
        <begin position="189"/>
        <end position="209"/>
    </location>
</feature>
<sequence length="606" mass="65559">MSAGPMQQALAAELTPSAPTPPTSEATDFSGPPPSGLSVGRMLFRQAPARLVLGIALGALAGALYSAAVPMIMKGLGSQGAGEAGGLSSAWLFFGLCSLIMLTKAGSVILINHIAKSAAADLRVSITAHVNRLEVDALEAVGFAKLINVVVDDVNRIANAAAAIPMIMVSAVTVMGMLAYLAYLNLTVLGMVLLAIFVGVVAFQLPLGISERFYRRSTQLRDVTLEGVRGVILGAYELRLDRPKSRRFMDEEVVQSQQAAVRWEKHGDALLHSAGVFSDLLAFFVIGLTVFVLPRLLSLPTDTVSGTVMVLLCIAAPVGNILAMLPQLQAGKISAERVTELFRRLADVREEQAAASHEPWQHLTVRGLRYHYVIAEDGGSEKAFSVGPIDLDLERGKVYFLVGGNGSGKTTLSKLLTLHYRPQDGQLAFDGTVVHDGNRQSLRRRISAIYSNYYLFRKLYVATPVDTQEVDRLIAMLGLQGKTQYRDGEFTATKLSDGQRRRLALLVALLQDRDMYVFDEWAADQDPEFKRAFYEVILPELSRRNKLVLAITHDDRYFHCADAVIKMEGGQRVSADIADSGPPSRGDAGSAPSAVQSPARQAPQAV</sequence>
<evidence type="ECO:0000256" key="6">
    <source>
        <dbReference type="ARBA" id="ARBA00022989"/>
    </source>
</evidence>
<organism evidence="12 13">
    <name type="scientific">Roseateles flavus</name>
    <dbReference type="NCBI Taxonomy" id="3149041"/>
    <lineage>
        <taxon>Bacteria</taxon>
        <taxon>Pseudomonadati</taxon>
        <taxon>Pseudomonadota</taxon>
        <taxon>Betaproteobacteria</taxon>
        <taxon>Burkholderiales</taxon>
        <taxon>Sphaerotilaceae</taxon>
        <taxon>Roseateles</taxon>
    </lineage>
</organism>
<evidence type="ECO:0000256" key="3">
    <source>
        <dbReference type="ARBA" id="ARBA00022692"/>
    </source>
</evidence>
<reference evidence="12 13" key="1">
    <citation type="submission" date="2024-05" db="EMBL/GenBank/DDBJ databases">
        <title>Roseateles sp. 2.12 16S ribosomal RNA gene Genome sequencing and assembly.</title>
        <authorList>
            <person name="Woo H."/>
        </authorList>
    </citation>
    <scope>NUCLEOTIDE SEQUENCE [LARGE SCALE GENOMIC DNA]</scope>
    <source>
        <strain evidence="12 13">2.12</strain>
    </source>
</reference>
<dbReference type="PANTHER" id="PTHR24221">
    <property type="entry name" value="ATP-BINDING CASSETTE SUB-FAMILY B"/>
    <property type="match status" value="1"/>
</dbReference>
<dbReference type="PROSITE" id="PS50929">
    <property type="entry name" value="ABC_TM1F"/>
    <property type="match status" value="1"/>
</dbReference>
<proteinExistence type="predicted"/>
<feature type="transmembrane region" description="Helical" evidence="9">
    <location>
        <begin position="304"/>
        <end position="325"/>
    </location>
</feature>
<dbReference type="PANTHER" id="PTHR24221:SF654">
    <property type="entry name" value="ATP-BINDING CASSETTE SUB-FAMILY B MEMBER 6"/>
    <property type="match status" value="1"/>
</dbReference>
<dbReference type="InterPro" id="IPR036640">
    <property type="entry name" value="ABC1_TM_sf"/>
</dbReference>
<dbReference type="NCBIfam" id="TIGR01194">
    <property type="entry name" value="cyc_pep_trnsptr"/>
    <property type="match status" value="1"/>
</dbReference>
<evidence type="ECO:0000313" key="12">
    <source>
        <dbReference type="EMBL" id="MEO3712690.1"/>
    </source>
</evidence>
<keyword evidence="13" id="KW-1185">Reference proteome</keyword>
<protein>
    <submittedName>
        <fullName evidence="12">Cyclic peptide export ABC transporter</fullName>
    </submittedName>
</protein>
<dbReference type="Pfam" id="PF00005">
    <property type="entry name" value="ABC_tran"/>
    <property type="match status" value="1"/>
</dbReference>
<evidence type="ECO:0000313" key="13">
    <source>
        <dbReference type="Proteomes" id="UP001462640"/>
    </source>
</evidence>
<dbReference type="InterPro" id="IPR005898">
    <property type="entry name" value="Cyc_pep_transpt_SyrD/YojI"/>
</dbReference>
<dbReference type="Proteomes" id="UP001462640">
    <property type="component" value="Unassembled WGS sequence"/>
</dbReference>
<feature type="transmembrane region" description="Helical" evidence="9">
    <location>
        <begin position="92"/>
        <end position="115"/>
    </location>
</feature>
<dbReference type="InterPro" id="IPR003593">
    <property type="entry name" value="AAA+_ATPase"/>
</dbReference>
<dbReference type="Gene3D" id="1.20.1560.10">
    <property type="entry name" value="ABC transporter type 1, transmembrane domain"/>
    <property type="match status" value="1"/>
</dbReference>
<evidence type="ECO:0000259" key="11">
    <source>
        <dbReference type="PROSITE" id="PS50929"/>
    </source>
</evidence>
<name>A0ABV0GCA2_9BURK</name>
<keyword evidence="3 9" id="KW-0812">Transmembrane</keyword>
<keyword evidence="5" id="KW-0067">ATP-binding</keyword>
<dbReference type="EMBL" id="JBDPZC010000003">
    <property type="protein sequence ID" value="MEO3712690.1"/>
    <property type="molecule type" value="Genomic_DNA"/>
</dbReference>
<accession>A0ABV0GCA2</accession>
<feature type="domain" description="ABC transporter" evidence="10">
    <location>
        <begin position="368"/>
        <end position="594"/>
    </location>
</feature>